<dbReference type="AlphaFoldDB" id="W9V4H3"/>
<evidence type="ECO:0000313" key="8">
    <source>
        <dbReference type="EMBL" id="EXJ11811.1"/>
    </source>
</evidence>
<feature type="transmembrane region" description="Helical" evidence="6">
    <location>
        <begin position="192"/>
        <end position="213"/>
    </location>
</feature>
<evidence type="ECO:0000259" key="7">
    <source>
        <dbReference type="Pfam" id="PF00892"/>
    </source>
</evidence>
<keyword evidence="9" id="KW-1185">Reference proteome</keyword>
<dbReference type="PATRIC" id="fig|1229521.3.peg.1189"/>
<organism evidence="8 9">
    <name type="scientific">Nitrincola nitratireducens</name>
    <dbReference type="NCBI Taxonomy" id="1229521"/>
    <lineage>
        <taxon>Bacteria</taxon>
        <taxon>Pseudomonadati</taxon>
        <taxon>Pseudomonadota</taxon>
        <taxon>Gammaproteobacteria</taxon>
        <taxon>Oceanospirillales</taxon>
        <taxon>Oceanospirillaceae</taxon>
        <taxon>Nitrincola</taxon>
    </lineage>
</organism>
<comment type="subcellular location">
    <subcellularLocation>
        <location evidence="1">Membrane</location>
        <topology evidence="1">Multi-pass membrane protein</topology>
    </subcellularLocation>
</comment>
<dbReference type="Proteomes" id="UP000019464">
    <property type="component" value="Unassembled WGS sequence"/>
</dbReference>
<feature type="transmembrane region" description="Helical" evidence="6">
    <location>
        <begin position="281"/>
        <end position="298"/>
    </location>
</feature>
<gene>
    <name evidence="8" type="primary">eamA_3</name>
    <name evidence="8" type="ORF">D791_01184</name>
</gene>
<feature type="transmembrane region" description="Helical" evidence="6">
    <location>
        <begin position="158"/>
        <end position="180"/>
    </location>
</feature>
<feature type="transmembrane region" description="Helical" evidence="6">
    <location>
        <begin position="225"/>
        <end position="246"/>
    </location>
</feature>
<evidence type="ECO:0000256" key="6">
    <source>
        <dbReference type="SAM" id="Phobius"/>
    </source>
</evidence>
<reference evidence="8 9" key="2">
    <citation type="journal article" date="2015" name="Syst. Appl. Microbiol.">
        <title>Nitrincola nitratireducens sp. nov. isolated from a haloalkaline crater lake.</title>
        <authorList>
            <person name="Singh A."/>
            <person name="Vaidya B."/>
            <person name="Tanuku N.R."/>
            <person name="Pinnaka A.K."/>
        </authorList>
    </citation>
    <scope>NUCLEOTIDE SEQUENCE [LARGE SCALE GENOMIC DNA]</scope>
    <source>
        <strain evidence="8 9">AK23</strain>
    </source>
</reference>
<feature type="transmembrane region" description="Helical" evidence="6">
    <location>
        <begin position="45"/>
        <end position="66"/>
    </location>
</feature>
<dbReference type="InterPro" id="IPR000620">
    <property type="entry name" value="EamA_dom"/>
</dbReference>
<comment type="caution">
    <text evidence="8">The sequence shown here is derived from an EMBL/GenBank/DDBJ whole genome shotgun (WGS) entry which is preliminary data.</text>
</comment>
<protein>
    <submittedName>
        <fullName evidence="8">Putative amino-acid metabolite efflux pump</fullName>
    </submittedName>
</protein>
<feature type="transmembrane region" description="Helical" evidence="6">
    <location>
        <begin position="103"/>
        <end position="125"/>
    </location>
</feature>
<feature type="transmembrane region" description="Helical" evidence="6">
    <location>
        <begin position="134"/>
        <end position="152"/>
    </location>
</feature>
<evidence type="ECO:0000256" key="3">
    <source>
        <dbReference type="ARBA" id="ARBA00022692"/>
    </source>
</evidence>
<evidence type="ECO:0000256" key="2">
    <source>
        <dbReference type="ARBA" id="ARBA00007362"/>
    </source>
</evidence>
<dbReference type="SUPFAM" id="SSF103481">
    <property type="entry name" value="Multidrug resistance efflux transporter EmrE"/>
    <property type="match status" value="2"/>
</dbReference>
<dbReference type="STRING" id="1229521.D791_01184"/>
<proteinExistence type="inferred from homology"/>
<dbReference type="PANTHER" id="PTHR32322:SF2">
    <property type="entry name" value="EAMA DOMAIN-CONTAINING PROTEIN"/>
    <property type="match status" value="1"/>
</dbReference>
<dbReference type="EMBL" id="AONB01000004">
    <property type="protein sequence ID" value="EXJ11811.1"/>
    <property type="molecule type" value="Genomic_DNA"/>
</dbReference>
<comment type="similarity">
    <text evidence="2">Belongs to the EamA transporter family.</text>
</comment>
<dbReference type="GO" id="GO:0016020">
    <property type="term" value="C:membrane"/>
    <property type="evidence" value="ECO:0007669"/>
    <property type="project" value="UniProtKB-SubCell"/>
</dbReference>
<evidence type="ECO:0000256" key="4">
    <source>
        <dbReference type="ARBA" id="ARBA00022989"/>
    </source>
</evidence>
<feature type="domain" description="EamA" evidence="7">
    <location>
        <begin position="22"/>
        <end position="148"/>
    </location>
</feature>
<evidence type="ECO:0000256" key="1">
    <source>
        <dbReference type="ARBA" id="ARBA00004141"/>
    </source>
</evidence>
<dbReference type="OrthoDB" id="9809509at2"/>
<dbReference type="RefSeq" id="WP_051514274.1">
    <property type="nucleotide sequence ID" value="NZ_AONB01000004.1"/>
</dbReference>
<feature type="transmembrane region" description="Helical" evidence="6">
    <location>
        <begin position="14"/>
        <end position="33"/>
    </location>
</feature>
<reference evidence="9" key="1">
    <citation type="submission" date="2012-11" db="EMBL/GenBank/DDBJ databases">
        <authorList>
            <person name="Singh A."/>
            <person name="Pinnaka A.K."/>
            <person name="Vaidya B."/>
        </authorList>
    </citation>
    <scope>NUCLEOTIDE SEQUENCE [LARGE SCALE GENOMIC DNA]</scope>
    <source>
        <strain evidence="9">AK23</strain>
    </source>
</reference>
<keyword evidence="3 6" id="KW-0812">Transmembrane</keyword>
<feature type="transmembrane region" description="Helical" evidence="6">
    <location>
        <begin position="78"/>
        <end position="97"/>
    </location>
</feature>
<name>W9V4H3_9GAMM</name>
<keyword evidence="5 6" id="KW-0472">Membrane</keyword>
<dbReference type="Pfam" id="PF00892">
    <property type="entry name" value="EamA"/>
    <property type="match status" value="2"/>
</dbReference>
<dbReference type="InterPro" id="IPR050638">
    <property type="entry name" value="AA-Vitamin_Transporters"/>
</dbReference>
<dbReference type="PANTHER" id="PTHR32322">
    <property type="entry name" value="INNER MEMBRANE TRANSPORTER"/>
    <property type="match status" value="1"/>
</dbReference>
<feature type="domain" description="EamA" evidence="7">
    <location>
        <begin position="164"/>
        <end position="297"/>
    </location>
</feature>
<sequence length="301" mass="33313">MIQSLNTLFASPRLVRVAPWIFVLLWSTGFIGAKYGLPYSDPFSFLAWRMLFNLACFFVLLKVFSVKLPTQMSLWRQQLFAGALIHGAYLGGVFSAIELGIPAGLTALLVGLQPLLTGVLVFVIWKQQLSFRQWFGLFLGLAGVVLVVQQTSGMDLEHISITWVGLLWVLLALVGITLGTLYQKNVCEPQPLLAASFIQYAGCFGLMLLGVWIKGEGAVEWHRDFILALTWSVLVLSVGAILLLMLMIKAGESTRTASYFYLVPPLTALEAWVLFDERMTALALVGMVITVMGVYWANRSV</sequence>
<keyword evidence="4 6" id="KW-1133">Transmembrane helix</keyword>
<evidence type="ECO:0000313" key="9">
    <source>
        <dbReference type="Proteomes" id="UP000019464"/>
    </source>
</evidence>
<accession>W9V4H3</accession>
<feature type="transmembrane region" description="Helical" evidence="6">
    <location>
        <begin position="258"/>
        <end position="275"/>
    </location>
</feature>
<evidence type="ECO:0000256" key="5">
    <source>
        <dbReference type="ARBA" id="ARBA00023136"/>
    </source>
</evidence>
<dbReference type="InterPro" id="IPR037185">
    <property type="entry name" value="EmrE-like"/>
</dbReference>